<feature type="transmembrane region" description="Helical" evidence="9">
    <location>
        <begin position="233"/>
        <end position="261"/>
    </location>
</feature>
<dbReference type="RefSeq" id="WP_082667431.1">
    <property type="nucleotide sequence ID" value="NZ_JAOQJX010000004.1"/>
</dbReference>
<sequence length="445" mass="48007">MKLHLKNKILIGITLFSMFFGAGNLIFPPFLGNMAGRSIVPAFLGFALSAVCLPVLGVIAVTKSDGLEALASKVHPLFSKVYILLLYLAIGPCLAIPRTASTSFSMAVPPFLSGGNMIWLIRSIYTILFFSAAFAVALHPEKLTEYLGKKLTPVLLILIVIVFAATVFSWDGSVAVPAADYIKQPAVKGFLDGYQTMDTLAGLNFGMIVVMNLREKGVKKEEDLVRETVSAGWIAGGILFSVYAMLTFIGVNAGSWFGAAANGTETLTEMVSALFGQAGTVLLALIFVIACFNTCVGLLSCCGKYFQGVFPRISYRKWVFIFAFVSMLIANAGLDTILKLSVPVLNAIYPLAILLIFLSCMQRLLGRYRAVYPSAVLLCGGASVITVMDMQGLQIPLLTRLIRNLPAYDAGFGWLVPTVAGIGLGILLSTVHRKRPKNGDQYRKV</sequence>
<comment type="function">
    <text evidence="9">Component of the transport system for branched-chain amino acids.</text>
</comment>
<keyword evidence="8 9" id="KW-0472">Membrane</keyword>
<evidence type="ECO:0000313" key="11">
    <source>
        <dbReference type="Proteomes" id="UP001652394"/>
    </source>
</evidence>
<feature type="transmembrane region" description="Helical" evidence="9">
    <location>
        <begin position="151"/>
        <end position="170"/>
    </location>
</feature>
<protein>
    <recommendedName>
        <fullName evidence="9">Branched-chain amino acid transport system carrier protein</fullName>
    </recommendedName>
</protein>
<feature type="transmembrane region" description="Helical" evidence="9">
    <location>
        <begin position="194"/>
        <end position="213"/>
    </location>
</feature>
<organism evidence="10 11">
    <name type="scientific">Faecalicatena acetigenes</name>
    <dbReference type="NCBI Taxonomy" id="2981790"/>
    <lineage>
        <taxon>Bacteria</taxon>
        <taxon>Bacillati</taxon>
        <taxon>Bacillota</taxon>
        <taxon>Clostridia</taxon>
        <taxon>Lachnospirales</taxon>
        <taxon>Lachnospiraceae</taxon>
        <taxon>Faecalicatena</taxon>
    </lineage>
</organism>
<evidence type="ECO:0000313" key="10">
    <source>
        <dbReference type="EMBL" id="MCU6746938.1"/>
    </source>
</evidence>
<evidence type="ECO:0000256" key="2">
    <source>
        <dbReference type="ARBA" id="ARBA00008540"/>
    </source>
</evidence>
<evidence type="ECO:0000256" key="5">
    <source>
        <dbReference type="ARBA" id="ARBA00022692"/>
    </source>
</evidence>
<evidence type="ECO:0000256" key="3">
    <source>
        <dbReference type="ARBA" id="ARBA00022448"/>
    </source>
</evidence>
<evidence type="ECO:0000256" key="8">
    <source>
        <dbReference type="ARBA" id="ARBA00023136"/>
    </source>
</evidence>
<evidence type="ECO:0000256" key="7">
    <source>
        <dbReference type="ARBA" id="ARBA00022989"/>
    </source>
</evidence>
<evidence type="ECO:0000256" key="4">
    <source>
        <dbReference type="ARBA" id="ARBA00022475"/>
    </source>
</evidence>
<gene>
    <name evidence="10" type="primary">brnQ</name>
    <name evidence="10" type="ORF">OCV51_04600</name>
</gene>
<evidence type="ECO:0000256" key="6">
    <source>
        <dbReference type="ARBA" id="ARBA00022970"/>
    </source>
</evidence>
<feature type="transmembrane region" description="Helical" evidence="9">
    <location>
        <begin position="81"/>
        <end position="97"/>
    </location>
</feature>
<keyword evidence="3 9" id="KW-0813">Transport</keyword>
<feature type="transmembrane region" description="Helical" evidence="9">
    <location>
        <begin position="39"/>
        <end position="61"/>
    </location>
</feature>
<evidence type="ECO:0000256" key="1">
    <source>
        <dbReference type="ARBA" id="ARBA00004651"/>
    </source>
</evidence>
<feature type="transmembrane region" description="Helical" evidence="9">
    <location>
        <begin position="281"/>
        <end position="306"/>
    </location>
</feature>
<proteinExistence type="inferred from homology"/>
<comment type="similarity">
    <text evidence="2 9">Belongs to the branched chain amino acid transporter family.</text>
</comment>
<name>A0ABT2T9I8_9FIRM</name>
<dbReference type="PANTHER" id="PTHR30588:SF0">
    <property type="entry name" value="BRANCHED-CHAIN AMINO ACID PERMEASE BRNQ"/>
    <property type="match status" value="1"/>
</dbReference>
<accession>A0ABT2T9I8</accession>
<feature type="transmembrane region" description="Helical" evidence="9">
    <location>
        <begin position="117"/>
        <end position="139"/>
    </location>
</feature>
<dbReference type="Pfam" id="PF05525">
    <property type="entry name" value="Branch_AA_trans"/>
    <property type="match status" value="1"/>
</dbReference>
<comment type="subcellular location">
    <subcellularLocation>
        <location evidence="1 9">Cell membrane</location>
        <topology evidence="1 9">Multi-pass membrane protein</topology>
    </subcellularLocation>
</comment>
<dbReference type="PANTHER" id="PTHR30588">
    <property type="entry name" value="BRANCHED-CHAIN AMINO ACID TRANSPORT SYSTEM 2 CARRIER PROTEIN"/>
    <property type="match status" value="1"/>
</dbReference>
<feature type="transmembrane region" description="Helical" evidence="9">
    <location>
        <begin position="411"/>
        <end position="431"/>
    </location>
</feature>
<dbReference type="NCBIfam" id="TIGR00796">
    <property type="entry name" value="livcs"/>
    <property type="match status" value="1"/>
</dbReference>
<keyword evidence="4" id="KW-1003">Cell membrane</keyword>
<keyword evidence="5 9" id="KW-0812">Transmembrane</keyword>
<dbReference type="Proteomes" id="UP001652394">
    <property type="component" value="Unassembled WGS sequence"/>
</dbReference>
<feature type="transmembrane region" description="Helical" evidence="9">
    <location>
        <begin position="9"/>
        <end position="27"/>
    </location>
</feature>
<feature type="transmembrane region" description="Helical" evidence="9">
    <location>
        <begin position="340"/>
        <end position="358"/>
    </location>
</feature>
<evidence type="ECO:0000256" key="9">
    <source>
        <dbReference type="RuleBase" id="RU362122"/>
    </source>
</evidence>
<feature type="transmembrane region" description="Helical" evidence="9">
    <location>
        <begin position="370"/>
        <end position="391"/>
    </location>
</feature>
<reference evidence="10 11" key="1">
    <citation type="journal article" date="2021" name="ISME Commun">
        <title>Automated analysis of genomic sequences facilitates high-throughput and comprehensive description of bacteria.</title>
        <authorList>
            <person name="Hitch T.C.A."/>
        </authorList>
    </citation>
    <scope>NUCLEOTIDE SEQUENCE [LARGE SCALE GENOMIC DNA]</scope>
    <source>
        <strain evidence="10 11">H2_18</strain>
    </source>
</reference>
<comment type="caution">
    <text evidence="10">The sequence shown here is derived from an EMBL/GenBank/DDBJ whole genome shotgun (WGS) entry which is preliminary data.</text>
</comment>
<keyword evidence="11" id="KW-1185">Reference proteome</keyword>
<dbReference type="EMBL" id="JAOQJX010000004">
    <property type="protein sequence ID" value="MCU6746938.1"/>
    <property type="molecule type" value="Genomic_DNA"/>
</dbReference>
<dbReference type="InterPro" id="IPR004685">
    <property type="entry name" value="Brnchd-chn_aa_trnsp_Livcs"/>
</dbReference>
<keyword evidence="7 9" id="KW-1133">Transmembrane helix</keyword>
<keyword evidence="6 9" id="KW-0029">Amino-acid transport</keyword>
<feature type="transmembrane region" description="Helical" evidence="9">
    <location>
        <begin position="318"/>
        <end position="334"/>
    </location>
</feature>